<proteinExistence type="evidence at transcript level"/>
<accession>A0A1E1X0Z7</accession>
<organism evidence="1">
    <name type="scientific">Amblyomma aureolatum</name>
    <dbReference type="NCBI Taxonomy" id="187763"/>
    <lineage>
        <taxon>Eukaryota</taxon>
        <taxon>Metazoa</taxon>
        <taxon>Ecdysozoa</taxon>
        <taxon>Arthropoda</taxon>
        <taxon>Chelicerata</taxon>
        <taxon>Arachnida</taxon>
        <taxon>Acari</taxon>
        <taxon>Parasitiformes</taxon>
        <taxon>Ixodida</taxon>
        <taxon>Ixodoidea</taxon>
        <taxon>Ixodidae</taxon>
        <taxon>Amblyomminae</taxon>
        <taxon>Amblyomma</taxon>
    </lineage>
</organism>
<dbReference type="AlphaFoldDB" id="A0A1E1X0Z7"/>
<protein>
    <submittedName>
        <fullName evidence="1">Uncharacterized protein</fullName>
    </submittedName>
</protein>
<dbReference type="EMBL" id="GFAC01006274">
    <property type="protein sequence ID" value="JAT92914.1"/>
    <property type="molecule type" value="mRNA"/>
</dbReference>
<feature type="non-terminal residue" evidence="1">
    <location>
        <position position="1"/>
    </location>
</feature>
<sequence length="152" mass="16840">GKLSHCRIVAYLVGTSLEDVSDSNVERPVSCEEMTLLAVVWLKVISDIYQREGSIKSVMCGGGLWCGASGDVREVEVAHAISNEVTEELPNAPMTVHSELPPMEHPQYTPHVNDAEEEKRLTQKNIEHYIQTLLNEAAANKRKGVKCFVYSS</sequence>
<name>A0A1E1X0Z7_9ACAR</name>
<evidence type="ECO:0000313" key="1">
    <source>
        <dbReference type="EMBL" id="JAT92914.1"/>
    </source>
</evidence>
<feature type="non-terminal residue" evidence="1">
    <location>
        <position position="152"/>
    </location>
</feature>
<reference evidence="1" key="1">
    <citation type="journal article" date="2017" name="Front. Cell. Infect. Microbiol.">
        <title>The Distinct Transcriptional Response of the Midgut of Amblyomma sculptum and Amblyomma aureolatum Ticks to Rickettsia rickettsii Correlates to Their Differences in Susceptibility to Infection.</title>
        <authorList>
            <person name="Martins L.A."/>
            <person name="Galletti M.F.B.M."/>
            <person name="Ribeiro J.M."/>
            <person name="Fujita A."/>
            <person name="Costa F.B."/>
            <person name="Labruna M.B."/>
            <person name="Daffre S."/>
            <person name="Fogaca A.C."/>
        </authorList>
    </citation>
    <scope>NUCLEOTIDE SEQUENCE</scope>
</reference>